<dbReference type="EMBL" id="JANHOG010000996">
    <property type="protein sequence ID" value="KAJ3547269.1"/>
    <property type="molecule type" value="Genomic_DNA"/>
</dbReference>
<sequence length="1429" mass="158869">MTSSRLIYTTTTTTTTTLHGFTCMIPRFANPYLLGQETEIVSRAAIGALDDDDDDLPEHEVDKQCLAVLERIVKRFLGDIDGSEFADVEGRKKKRKIHSDHVDDSGSSEVAIPFRLFSSSTSLISLKPKPPPELKAVERPYEDNDVEAAVRAERAAAVAVEASKIVEESRVRGYPIPNAKKDLHVMVESHSNHTFLVIELPKTRQPPCQDNLPFSKLPERALPNPHDFPPEKMCCPVLEANPRGLPKEKKRARRRRRVRAEEPVHPPSFWRPLQEMGGKSRGYALGPVSSAISQCVLCTSLHTHCIQGRALPSEAAGTSLHLVESTRLRNAVERRVLRQSRALRAGVFIAMSVIRTGMDAAWPISSNPSLSYDLRNFHGDVEILPAATALFLLVDRRGHVVLRTCTTYEIVVYHISLGGQQIRLCSDLQASRDPIQGMHGASYAVRAASGCARTILTQLLVDLKVYPFQIPSSLPRTLASFCVVFTQNPPQAIPARANPMQSDPHRDLPQESSQQGGGKLGNTGCHCKNPKMGRNLVVCIDGTSNRFSKDLKLTNVIRIYDLIEKDGTQLTYYNSGIGTYVKRSKSKLSWTNTTQFLYHASNQAIAWNFEPIILDAYRWLADHYEDGDCIFLFGFSRGAYQVRVLSAMIQRVGLIHKGNTKQIPYAYELYSGLNNAREEAAKNESKSEDGKSVSDAENRLKSYNFLNREDSGLVIKSETNVSSQSSTVEKSQTSKLEEPAKESHLSAVEEAEKAEEVFKRAFCREVNVHFVGAWDTVSSIGFVRGQSHPDATTGMKHPEYAHGGIALDHDDKELGDDPHPHTKEVWFPGSHSDVGGNTSADKYPPSLAWMSMEAAQAGLRMSKPKDKDKIESYRPTRSLRGLWWALEYSFVKRLLYGREGETTFKPNRGNGRHVLEGQKIHKSVFDISGYTPRANLYGGDELKKIEPNDRRIEPWGPFEDVMKYKLTTDAEQRRILLQTMRELSRTELGRQALICAGAFYALRNLPKSESDNVALADLKLVRDIFDEVYEGHLPEKLHYKEVQPLLSHALSGDGSDQSFKDAHKFLSDYTNLTPSTIHVFHQHHHPSPVVFAGFLPGSSERVIAASEDGRIRIWNIKTGQKVTGFKQKEHIQFFLCSPDGRYAVSTSKGGQMYIWDIGRRRELTPSVSYPPASSLASVNVSDQDELAVTAVEVSGSASRVLVWSGHIDHDGGEVVHNDLWEDSTLGAGEIFHPSNNHVDLHSTYHRLSDTNFFEDLKTLNPEGITSIAVHKDSNRDDYLVACGRKNGSITIHHKDYASTQFVPAEIAAAESPIRALAFSPNGKHLIAGGDDNRIRVWDTDKWHQMIAFSEHDGKINGVAISEVDHRIVSCSDDGTVRVWDATALLDGPHLHGAFLSYSSQTTFTNTVFLSASDSTTDGGPSTSSPFAQV</sequence>
<reference evidence="1" key="1">
    <citation type="submission" date="2022-07" db="EMBL/GenBank/DDBJ databases">
        <title>Genome Sequence of Phlebia brevispora.</title>
        <authorList>
            <person name="Buettner E."/>
        </authorList>
    </citation>
    <scope>NUCLEOTIDE SEQUENCE</scope>
    <source>
        <strain evidence="1">MPL23</strain>
    </source>
</reference>
<keyword evidence="2" id="KW-1185">Reference proteome</keyword>
<dbReference type="Proteomes" id="UP001148662">
    <property type="component" value="Unassembled WGS sequence"/>
</dbReference>
<name>A0ACC1SVH7_9APHY</name>
<gene>
    <name evidence="1" type="ORF">NM688_g5418</name>
</gene>
<accession>A0ACC1SVH7</accession>
<organism evidence="1 2">
    <name type="scientific">Phlebia brevispora</name>
    <dbReference type="NCBI Taxonomy" id="194682"/>
    <lineage>
        <taxon>Eukaryota</taxon>
        <taxon>Fungi</taxon>
        <taxon>Dikarya</taxon>
        <taxon>Basidiomycota</taxon>
        <taxon>Agaricomycotina</taxon>
        <taxon>Agaricomycetes</taxon>
        <taxon>Polyporales</taxon>
        <taxon>Meruliaceae</taxon>
        <taxon>Phlebia</taxon>
    </lineage>
</organism>
<proteinExistence type="predicted"/>
<comment type="caution">
    <text evidence="1">The sequence shown here is derived from an EMBL/GenBank/DDBJ whole genome shotgun (WGS) entry which is preliminary data.</text>
</comment>
<evidence type="ECO:0000313" key="2">
    <source>
        <dbReference type="Proteomes" id="UP001148662"/>
    </source>
</evidence>
<protein>
    <submittedName>
        <fullName evidence="1">Uncharacterized protein</fullName>
    </submittedName>
</protein>
<evidence type="ECO:0000313" key="1">
    <source>
        <dbReference type="EMBL" id="KAJ3547269.1"/>
    </source>
</evidence>